<name>A0AA37S1T7_9GAMM</name>
<dbReference type="SUPFAM" id="SSF53850">
    <property type="entry name" value="Periplasmic binding protein-like II"/>
    <property type="match status" value="1"/>
</dbReference>
<dbReference type="AlphaFoldDB" id="A0AA37S1T7"/>
<dbReference type="EMBL" id="BSNE01000002">
    <property type="protein sequence ID" value="GLQ01905.1"/>
    <property type="molecule type" value="Genomic_DNA"/>
</dbReference>
<proteinExistence type="predicted"/>
<keyword evidence="2" id="KW-1185">Reference proteome</keyword>
<reference evidence="1" key="2">
    <citation type="submission" date="2023-01" db="EMBL/GenBank/DDBJ databases">
        <title>Draft genome sequence of Pseudoalteromonas tetraodonis strain NBRC 103034.</title>
        <authorList>
            <person name="Sun Q."/>
            <person name="Mori K."/>
        </authorList>
    </citation>
    <scope>NUCLEOTIDE SEQUENCE</scope>
    <source>
        <strain evidence="1">NBRC 103034</strain>
    </source>
</reference>
<gene>
    <name evidence="1" type="ORF">GCM10007914_07860</name>
</gene>
<protein>
    <submittedName>
        <fullName evidence="1">Uncharacterized protein</fullName>
    </submittedName>
</protein>
<organism evidence="1 2">
    <name type="scientific">Pseudoalteromonas tetraodonis GFC</name>
    <dbReference type="NCBI Taxonomy" id="1315271"/>
    <lineage>
        <taxon>Bacteria</taxon>
        <taxon>Pseudomonadati</taxon>
        <taxon>Pseudomonadota</taxon>
        <taxon>Gammaproteobacteria</taxon>
        <taxon>Alteromonadales</taxon>
        <taxon>Pseudoalteromonadaceae</taxon>
        <taxon>Pseudoalteromonas</taxon>
    </lineage>
</organism>
<evidence type="ECO:0000313" key="2">
    <source>
        <dbReference type="Proteomes" id="UP001161408"/>
    </source>
</evidence>
<accession>A0AA37S1T7</accession>
<comment type="caution">
    <text evidence="1">The sequence shown here is derived from an EMBL/GenBank/DDBJ whole genome shotgun (WGS) entry which is preliminary data.</text>
</comment>
<dbReference type="RefSeq" id="WP_096038745.1">
    <property type="nucleotide sequence ID" value="NZ_BJXY01000006.1"/>
</dbReference>
<evidence type="ECO:0000313" key="1">
    <source>
        <dbReference type="EMBL" id="GLQ01905.1"/>
    </source>
</evidence>
<dbReference type="Proteomes" id="UP001161408">
    <property type="component" value="Unassembled WGS sequence"/>
</dbReference>
<sequence>MLSSKYLSTSYFWLFLLMVCVHQKAAAKQIIAVAELSGLFQHAANNQHQGVYHALLTKALADTKLSDQYIIEVMPMKRAKLEFLKQTVACYAPGEDTFDGSEGITLPKNILHSTPFNKALIKVVSNNPKRVISNVGQINNSDIISIVRGVPSSRELDRIKEKAKIVIEVNSEMESLQLLLLGRVDLILAFYPDITFAYKALNIHPHLPYSNNYSPVSINDNIICHPSYKKDFEKINKKITEYLQNGEMKILLNDYFIH</sequence>
<reference evidence="1" key="1">
    <citation type="journal article" date="2014" name="Int. J. Syst. Evol. Microbiol.">
        <title>Complete genome sequence of Corynebacterium casei LMG S-19264T (=DSM 44701T), isolated from a smear-ripened cheese.</title>
        <authorList>
            <consortium name="US DOE Joint Genome Institute (JGI-PGF)"/>
            <person name="Walter F."/>
            <person name="Albersmeier A."/>
            <person name="Kalinowski J."/>
            <person name="Ruckert C."/>
        </authorList>
    </citation>
    <scope>NUCLEOTIDE SEQUENCE</scope>
    <source>
        <strain evidence="1">NBRC 103034</strain>
    </source>
</reference>